<evidence type="ECO:0000313" key="5">
    <source>
        <dbReference type="EMBL" id="PVH23346.1"/>
    </source>
</evidence>
<evidence type="ECO:0000256" key="2">
    <source>
        <dbReference type="PROSITE-ProRule" id="PRU00117"/>
    </source>
</evidence>
<dbReference type="SUPFAM" id="SSF54791">
    <property type="entry name" value="Eukaryotic type KH-domain (KH-domain type I)"/>
    <property type="match status" value="3"/>
</dbReference>
<reference evidence="5 6" key="1">
    <citation type="submission" date="2017-12" db="EMBL/GenBank/DDBJ databases">
        <title>Genome Sequence of a Multidrug-Resistant Candida haemulonii Isolate from a Patient with Chronic Leg Ulcers in Israel.</title>
        <authorList>
            <person name="Chow N.A."/>
            <person name="Gade L."/>
            <person name="Batra D."/>
            <person name="Rowe L.A."/>
            <person name="Ben-Ami R."/>
            <person name="Loparev V.N."/>
            <person name="Litvintseva A.P."/>
        </authorList>
    </citation>
    <scope>NUCLEOTIDE SEQUENCE [LARGE SCALE GENOMIC DNA]</scope>
    <source>
        <strain evidence="5 6">B11899</strain>
    </source>
</reference>
<dbReference type="RefSeq" id="XP_025344286.1">
    <property type="nucleotide sequence ID" value="XM_025486736.1"/>
</dbReference>
<dbReference type="GeneID" id="37008411"/>
<keyword evidence="2" id="KW-0694">RNA-binding</keyword>
<dbReference type="InterPro" id="IPR036612">
    <property type="entry name" value="KH_dom_type_1_sf"/>
</dbReference>
<gene>
    <name evidence="5" type="ORF">CXQ85_003080</name>
</gene>
<evidence type="ECO:0000256" key="3">
    <source>
        <dbReference type="SAM" id="MobiDB-lite"/>
    </source>
</evidence>
<evidence type="ECO:0000259" key="4">
    <source>
        <dbReference type="SMART" id="SM00322"/>
    </source>
</evidence>
<dbReference type="Gene3D" id="3.30.1370.10">
    <property type="entry name" value="K Homology domain, type 1"/>
    <property type="match status" value="3"/>
</dbReference>
<proteinExistence type="predicted"/>
<dbReference type="PROSITE" id="PS50084">
    <property type="entry name" value="KH_TYPE_1"/>
    <property type="match status" value="3"/>
</dbReference>
<accession>A0A2V1B0P6</accession>
<dbReference type="AlphaFoldDB" id="A0A2V1B0P6"/>
<dbReference type="VEuPathDB" id="FungiDB:CXQ85_003080"/>
<dbReference type="InterPro" id="IPR004088">
    <property type="entry name" value="KH_dom_type_1"/>
</dbReference>
<evidence type="ECO:0000256" key="1">
    <source>
        <dbReference type="ARBA" id="ARBA00022737"/>
    </source>
</evidence>
<feature type="domain" description="K Homology" evidence="4">
    <location>
        <begin position="137"/>
        <end position="208"/>
    </location>
</feature>
<keyword evidence="6" id="KW-1185">Reference proteome</keyword>
<name>A0A2V1B0P6_9ASCO</name>
<dbReference type="GO" id="GO:0003723">
    <property type="term" value="F:RNA binding"/>
    <property type="evidence" value="ECO:0007669"/>
    <property type="project" value="UniProtKB-UniRule"/>
</dbReference>
<dbReference type="SMART" id="SM00322">
    <property type="entry name" value="KH"/>
    <property type="match status" value="3"/>
</dbReference>
<feature type="region of interest" description="Disordered" evidence="3">
    <location>
        <begin position="1"/>
        <end position="30"/>
    </location>
</feature>
<comment type="caution">
    <text evidence="5">The sequence shown here is derived from an EMBL/GenBank/DDBJ whole genome shotgun (WGS) entry which is preliminary data.</text>
</comment>
<feature type="domain" description="K Homology" evidence="4">
    <location>
        <begin position="237"/>
        <end position="307"/>
    </location>
</feature>
<evidence type="ECO:0000313" key="6">
    <source>
        <dbReference type="Proteomes" id="UP000244309"/>
    </source>
</evidence>
<dbReference type="STRING" id="45357.A0A2V1B0P6"/>
<organism evidence="5 6">
    <name type="scientific">Candidozyma haemuli</name>
    <dbReference type="NCBI Taxonomy" id="45357"/>
    <lineage>
        <taxon>Eukaryota</taxon>
        <taxon>Fungi</taxon>
        <taxon>Dikarya</taxon>
        <taxon>Ascomycota</taxon>
        <taxon>Saccharomycotina</taxon>
        <taxon>Pichiomycetes</taxon>
        <taxon>Metschnikowiaceae</taxon>
        <taxon>Candidozyma</taxon>
    </lineage>
</organism>
<dbReference type="Pfam" id="PF00013">
    <property type="entry name" value="KH_1"/>
    <property type="match status" value="3"/>
</dbReference>
<dbReference type="PANTHER" id="PTHR10288">
    <property type="entry name" value="KH DOMAIN CONTAINING RNA BINDING PROTEIN"/>
    <property type="match status" value="1"/>
</dbReference>
<dbReference type="OrthoDB" id="442947at2759"/>
<sequence>MDVSHDSSPSLHSGNSIETRVDNDSSNQVLPSLAESSSSALINYRVLVSAKEAGCLIGQNGAVIDSIREETGTRAGISRLQPGSYERILTVSGTLDDASKALSYFAQALVNASTEMQFSYVYFPLKQLSPIPNIEGETTVLRLLVPNAQMGSLIGSKGARIQQIQRECNISMIASKAQLPDSNERLVELQGTVDNLYDSLRLISRCLMEDFSSTVGTIYYVPRCAQNRGDASNGPKRSITATVSFPNSIVGALIGKNGARIQGVRKVSGATIGISDEEEGVEERVFTITGSTKAVEKARALLYHNLEREENRRLQAESDQA</sequence>
<feature type="domain" description="K Homology" evidence="4">
    <location>
        <begin position="40"/>
        <end position="110"/>
    </location>
</feature>
<dbReference type="Proteomes" id="UP000244309">
    <property type="component" value="Unassembled WGS sequence"/>
</dbReference>
<keyword evidence="1" id="KW-0677">Repeat</keyword>
<dbReference type="InterPro" id="IPR004087">
    <property type="entry name" value="KH_dom"/>
</dbReference>
<dbReference type="EMBL" id="PKFO01000010">
    <property type="protein sequence ID" value="PVH23346.1"/>
    <property type="molecule type" value="Genomic_DNA"/>
</dbReference>
<protein>
    <recommendedName>
        <fullName evidence="4">K Homology domain-containing protein</fullName>
    </recommendedName>
</protein>